<sequence length="130" mass="14269">MRNILLALSAAALVAAPALAKRDTPDVKLAKLLDGRVAGRPTSCILPQQTQNSEIIPGQAIVYRQGGTLWVNRPRSGAESLREDDILVTRQFTSQLCSLDLVRLIDRGSRFERGSVSLGEFTPYRLPPKK</sequence>
<protein>
    <submittedName>
        <fullName evidence="2">Uncharacterized protein</fullName>
    </submittedName>
</protein>
<evidence type="ECO:0000313" key="2">
    <source>
        <dbReference type="EMBL" id="MBB5715300.1"/>
    </source>
</evidence>
<keyword evidence="3" id="KW-1185">Reference proteome</keyword>
<dbReference type="EMBL" id="JACIJK010000006">
    <property type="protein sequence ID" value="MBB5715300.1"/>
    <property type="molecule type" value="Genomic_DNA"/>
</dbReference>
<comment type="caution">
    <text evidence="2">The sequence shown here is derived from an EMBL/GenBank/DDBJ whole genome shotgun (WGS) entry which is preliminary data.</text>
</comment>
<proteinExistence type="predicted"/>
<reference evidence="2 3" key="1">
    <citation type="submission" date="2020-08" db="EMBL/GenBank/DDBJ databases">
        <title>Genomic Encyclopedia of Type Strains, Phase IV (KMG-IV): sequencing the most valuable type-strain genomes for metagenomic binning, comparative biology and taxonomic classification.</title>
        <authorList>
            <person name="Goeker M."/>
        </authorList>
    </citation>
    <scope>NUCLEOTIDE SEQUENCE [LARGE SCALE GENOMIC DNA]</scope>
    <source>
        <strain evidence="2 3">DSM 100044</strain>
    </source>
</reference>
<keyword evidence="1" id="KW-0732">Signal</keyword>
<feature type="signal peptide" evidence="1">
    <location>
        <begin position="1"/>
        <end position="20"/>
    </location>
</feature>
<evidence type="ECO:0000313" key="3">
    <source>
        <dbReference type="Proteomes" id="UP000546200"/>
    </source>
</evidence>
<organism evidence="2 3">
    <name type="scientific">Sphingomonas aerophila</name>
    <dbReference type="NCBI Taxonomy" id="1344948"/>
    <lineage>
        <taxon>Bacteria</taxon>
        <taxon>Pseudomonadati</taxon>
        <taxon>Pseudomonadota</taxon>
        <taxon>Alphaproteobacteria</taxon>
        <taxon>Sphingomonadales</taxon>
        <taxon>Sphingomonadaceae</taxon>
        <taxon>Sphingomonas</taxon>
    </lineage>
</organism>
<gene>
    <name evidence="2" type="ORF">FHS94_002146</name>
</gene>
<accession>A0A7W9BDL6</accession>
<dbReference type="RefSeq" id="WP_184057508.1">
    <property type="nucleotide sequence ID" value="NZ_JACIJK010000006.1"/>
</dbReference>
<dbReference type="Proteomes" id="UP000546200">
    <property type="component" value="Unassembled WGS sequence"/>
</dbReference>
<evidence type="ECO:0000256" key="1">
    <source>
        <dbReference type="SAM" id="SignalP"/>
    </source>
</evidence>
<feature type="chain" id="PRO_5031361718" evidence="1">
    <location>
        <begin position="21"/>
        <end position="130"/>
    </location>
</feature>
<dbReference type="AlphaFoldDB" id="A0A7W9BDL6"/>
<name>A0A7W9BDL6_9SPHN</name>